<organism evidence="1 2">
    <name type="scientific">Elysia crispata</name>
    <name type="common">lettuce slug</name>
    <dbReference type="NCBI Taxonomy" id="231223"/>
    <lineage>
        <taxon>Eukaryota</taxon>
        <taxon>Metazoa</taxon>
        <taxon>Spiralia</taxon>
        <taxon>Lophotrochozoa</taxon>
        <taxon>Mollusca</taxon>
        <taxon>Gastropoda</taxon>
        <taxon>Heterobranchia</taxon>
        <taxon>Euthyneura</taxon>
        <taxon>Panpulmonata</taxon>
        <taxon>Sacoglossa</taxon>
        <taxon>Placobranchoidea</taxon>
        <taxon>Plakobranchidae</taxon>
        <taxon>Elysia</taxon>
    </lineage>
</organism>
<proteinExistence type="predicted"/>
<gene>
    <name evidence="1" type="ORF">RRG08_031225</name>
</gene>
<protein>
    <submittedName>
        <fullName evidence="1">Uncharacterized protein</fullName>
    </submittedName>
</protein>
<evidence type="ECO:0000313" key="1">
    <source>
        <dbReference type="EMBL" id="KAK3788569.1"/>
    </source>
</evidence>
<reference evidence="1" key="1">
    <citation type="journal article" date="2023" name="G3 (Bethesda)">
        <title>A reference genome for the long-term kleptoplast-retaining sea slug Elysia crispata morphotype clarki.</title>
        <authorList>
            <person name="Eastman K.E."/>
            <person name="Pendleton A.L."/>
            <person name="Shaikh M.A."/>
            <person name="Suttiyut T."/>
            <person name="Ogas R."/>
            <person name="Tomko P."/>
            <person name="Gavelis G."/>
            <person name="Widhalm J.R."/>
            <person name="Wisecaver J.H."/>
        </authorList>
    </citation>
    <scope>NUCLEOTIDE SEQUENCE</scope>
    <source>
        <strain evidence="1">ECLA1</strain>
    </source>
</reference>
<dbReference type="Proteomes" id="UP001283361">
    <property type="component" value="Unassembled WGS sequence"/>
</dbReference>
<sequence length="145" mass="16437">MSIRLLSEIYFRTFLWKKIFSVASHLGHEICGEARYSQWPLISIIRYVVTPDTLSGLSFRSPDICHQIFGEARYSEWPLTSVTRYVVTPDTLSGLSPRSPDMWRGQIFSVASHLGHQICGDARYSQGPLTSVTRYVATPDILRGL</sequence>
<comment type="caution">
    <text evidence="1">The sequence shown here is derived from an EMBL/GenBank/DDBJ whole genome shotgun (WGS) entry which is preliminary data.</text>
</comment>
<dbReference type="EMBL" id="JAWDGP010001753">
    <property type="protein sequence ID" value="KAK3788569.1"/>
    <property type="molecule type" value="Genomic_DNA"/>
</dbReference>
<accession>A0AAE1AIJ3</accession>
<keyword evidence="2" id="KW-1185">Reference proteome</keyword>
<dbReference type="AlphaFoldDB" id="A0AAE1AIJ3"/>
<name>A0AAE1AIJ3_9GAST</name>
<evidence type="ECO:0000313" key="2">
    <source>
        <dbReference type="Proteomes" id="UP001283361"/>
    </source>
</evidence>